<organism evidence="1 2">
    <name type="scientific">Pedobacter insulae</name>
    <dbReference type="NCBI Taxonomy" id="414048"/>
    <lineage>
        <taxon>Bacteria</taxon>
        <taxon>Pseudomonadati</taxon>
        <taxon>Bacteroidota</taxon>
        <taxon>Sphingobacteriia</taxon>
        <taxon>Sphingobacteriales</taxon>
        <taxon>Sphingobacteriaceae</taxon>
        <taxon>Pedobacter</taxon>
    </lineage>
</organism>
<accession>A0A1I2XKY1</accession>
<protein>
    <submittedName>
        <fullName evidence="1">Uncharacterized protein</fullName>
    </submittedName>
</protein>
<dbReference type="EMBL" id="FOPP01000005">
    <property type="protein sequence ID" value="SFH12751.1"/>
    <property type="molecule type" value="Genomic_DNA"/>
</dbReference>
<dbReference type="Proteomes" id="UP000199666">
    <property type="component" value="Unassembled WGS sequence"/>
</dbReference>
<keyword evidence="2" id="KW-1185">Reference proteome</keyword>
<evidence type="ECO:0000313" key="1">
    <source>
        <dbReference type="EMBL" id="SFH12751.1"/>
    </source>
</evidence>
<sequence length="31" mass="3494">MDRAEMSGSFLFTIIKRNYAYSTGGDLYASK</sequence>
<gene>
    <name evidence="1" type="ORF">SAMN04489864_105239</name>
</gene>
<dbReference type="AlphaFoldDB" id="A0A1I2XKY1"/>
<proteinExistence type="predicted"/>
<name>A0A1I2XKY1_9SPHI</name>
<evidence type="ECO:0000313" key="2">
    <source>
        <dbReference type="Proteomes" id="UP000199666"/>
    </source>
</evidence>
<reference evidence="1 2" key="1">
    <citation type="submission" date="2016-10" db="EMBL/GenBank/DDBJ databases">
        <authorList>
            <person name="de Groot N.N."/>
        </authorList>
    </citation>
    <scope>NUCLEOTIDE SEQUENCE [LARGE SCALE GENOMIC DNA]</scope>
    <source>
        <strain evidence="1 2">DSM 18684</strain>
    </source>
</reference>